<dbReference type="PROSITE" id="PS51257">
    <property type="entry name" value="PROKAR_LIPOPROTEIN"/>
    <property type="match status" value="1"/>
</dbReference>
<dbReference type="OrthoDB" id="1467629at2"/>
<dbReference type="EMBL" id="VLPL01000003">
    <property type="protein sequence ID" value="TSJ45740.1"/>
    <property type="molecule type" value="Genomic_DNA"/>
</dbReference>
<evidence type="ECO:0008006" key="3">
    <source>
        <dbReference type="Google" id="ProtNLM"/>
    </source>
</evidence>
<evidence type="ECO:0000313" key="2">
    <source>
        <dbReference type="Proteomes" id="UP000316008"/>
    </source>
</evidence>
<comment type="caution">
    <text evidence="1">The sequence shown here is derived from an EMBL/GenBank/DDBJ whole genome shotgun (WGS) entry which is preliminary data.</text>
</comment>
<evidence type="ECO:0000313" key="1">
    <source>
        <dbReference type="EMBL" id="TSJ45740.1"/>
    </source>
</evidence>
<sequence>MKQVFVIALGLMVLSTSYSCKRKGCTYENATNYSKKAKLNDGKCEFESRVSFWFSEEKSNYLISYGVTTLHIYVDDKEVGQIAVSDWKTGADCGGNNLTVHNAYTGTEKKTYTYEGRAQDGTLHFQGTFQASPNECQSVELQW</sequence>
<name>A0A556N0M6_9FLAO</name>
<dbReference type="AlphaFoldDB" id="A0A556N0M6"/>
<proteinExistence type="predicted"/>
<reference evidence="1 2" key="1">
    <citation type="submission" date="2019-07" db="EMBL/GenBank/DDBJ databases">
        <authorList>
            <person name="Huq M.A."/>
        </authorList>
    </citation>
    <scope>NUCLEOTIDE SEQUENCE [LARGE SCALE GENOMIC DNA]</scope>
    <source>
        <strain evidence="1 2">MAH-3</strain>
    </source>
</reference>
<dbReference type="RefSeq" id="WP_144332696.1">
    <property type="nucleotide sequence ID" value="NZ_VLPL01000003.1"/>
</dbReference>
<gene>
    <name evidence="1" type="ORF">FO442_08300</name>
</gene>
<dbReference type="Proteomes" id="UP000316008">
    <property type="component" value="Unassembled WGS sequence"/>
</dbReference>
<accession>A0A556N0M6</accession>
<organism evidence="1 2">
    <name type="scientific">Fluviicola chungangensis</name>
    <dbReference type="NCBI Taxonomy" id="2597671"/>
    <lineage>
        <taxon>Bacteria</taxon>
        <taxon>Pseudomonadati</taxon>
        <taxon>Bacteroidota</taxon>
        <taxon>Flavobacteriia</taxon>
        <taxon>Flavobacteriales</taxon>
        <taxon>Crocinitomicaceae</taxon>
        <taxon>Fluviicola</taxon>
    </lineage>
</organism>
<keyword evidence="2" id="KW-1185">Reference proteome</keyword>
<protein>
    <recommendedName>
        <fullName evidence="3">Lipoprotein</fullName>
    </recommendedName>
</protein>